<organism evidence="1 2">
    <name type="scientific">Paramecium sonneborni</name>
    <dbReference type="NCBI Taxonomy" id="65129"/>
    <lineage>
        <taxon>Eukaryota</taxon>
        <taxon>Sar</taxon>
        <taxon>Alveolata</taxon>
        <taxon>Ciliophora</taxon>
        <taxon>Intramacronucleata</taxon>
        <taxon>Oligohymenophorea</taxon>
        <taxon>Peniculida</taxon>
        <taxon>Parameciidae</taxon>
        <taxon>Paramecium</taxon>
    </lineage>
</organism>
<dbReference type="AlphaFoldDB" id="A0A8S1KMI9"/>
<evidence type="ECO:0000313" key="2">
    <source>
        <dbReference type="Proteomes" id="UP000692954"/>
    </source>
</evidence>
<gene>
    <name evidence="1" type="ORF">PSON_ATCC_30995.1.T0100300</name>
</gene>
<keyword evidence="2" id="KW-1185">Reference proteome</keyword>
<sequence length="239" mass="28075">MGIQCSSQKTAKYQNTKQFDQIKNTNKGRAAQKTKNCKSKDIFIADDLSYILRRLDQLHKSPNKNKKGSSISSLFEKQQQLLEWKLECDIAFIIDLTMKENKKRLRLLKELLQEKERHQQRFGIVYFGHNKAQFDLIDDSIETTYDLQKQLLTLKLDEWINIIKSLRTQIISSKENNLPQVYILSEQKQENIDESILEIVDNLLEDTCSKNSLSFQCHSYKIEECQSLNYLELSFQQQG</sequence>
<dbReference type="Proteomes" id="UP000692954">
    <property type="component" value="Unassembled WGS sequence"/>
</dbReference>
<accession>A0A8S1KMI9</accession>
<protein>
    <submittedName>
        <fullName evidence="1">Uncharacterized protein</fullName>
    </submittedName>
</protein>
<comment type="caution">
    <text evidence="1">The sequence shown here is derived from an EMBL/GenBank/DDBJ whole genome shotgun (WGS) entry which is preliminary data.</text>
</comment>
<proteinExistence type="predicted"/>
<evidence type="ECO:0000313" key="1">
    <source>
        <dbReference type="EMBL" id="CAD8056560.1"/>
    </source>
</evidence>
<reference evidence="1" key="1">
    <citation type="submission" date="2021-01" db="EMBL/GenBank/DDBJ databases">
        <authorList>
            <consortium name="Genoscope - CEA"/>
            <person name="William W."/>
        </authorList>
    </citation>
    <scope>NUCLEOTIDE SEQUENCE</scope>
</reference>
<dbReference type="OrthoDB" id="306495at2759"/>
<name>A0A8S1KMI9_9CILI</name>
<dbReference type="EMBL" id="CAJJDN010000010">
    <property type="protein sequence ID" value="CAD8056560.1"/>
    <property type="molecule type" value="Genomic_DNA"/>
</dbReference>